<keyword evidence="8" id="KW-1185">Reference proteome</keyword>
<dbReference type="Pfam" id="PF00324">
    <property type="entry name" value="AA_permease"/>
    <property type="match status" value="1"/>
</dbReference>
<evidence type="ECO:0000256" key="5">
    <source>
        <dbReference type="SAM" id="Phobius"/>
    </source>
</evidence>
<feature type="transmembrane region" description="Helical" evidence="5">
    <location>
        <begin position="388"/>
        <end position="407"/>
    </location>
</feature>
<dbReference type="Gene3D" id="1.20.1740.10">
    <property type="entry name" value="Amino acid/polyamine transporter I"/>
    <property type="match status" value="1"/>
</dbReference>
<accession>A0A5J4JIU4</accession>
<proteinExistence type="predicted"/>
<comment type="subcellular location">
    <subcellularLocation>
        <location evidence="1">Membrane</location>
        <topology evidence="1">Multi-pass membrane protein</topology>
    </subcellularLocation>
</comment>
<feature type="domain" description="Amino acid permease/ SLC12A" evidence="6">
    <location>
        <begin position="21"/>
        <end position="407"/>
    </location>
</feature>
<evidence type="ECO:0000313" key="8">
    <source>
        <dbReference type="Proteomes" id="UP000391919"/>
    </source>
</evidence>
<reference evidence="7 8" key="1">
    <citation type="submission" date="2019-09" db="EMBL/GenBank/DDBJ databases">
        <title>Draft genome sequence of Bacillus sp. JC-7.</title>
        <authorList>
            <person name="Tanaka N."/>
            <person name="Shiwa Y."/>
            <person name="Fujita N."/>
            <person name="Tanasupawat S."/>
        </authorList>
    </citation>
    <scope>NUCLEOTIDE SEQUENCE [LARGE SCALE GENOMIC DNA]</scope>
    <source>
        <strain evidence="7 8">JC-7</strain>
    </source>
</reference>
<dbReference type="InterPro" id="IPR004841">
    <property type="entry name" value="AA-permease/SLC12A_dom"/>
</dbReference>
<feature type="transmembrane region" description="Helical" evidence="5">
    <location>
        <begin position="413"/>
        <end position="430"/>
    </location>
</feature>
<evidence type="ECO:0000256" key="4">
    <source>
        <dbReference type="ARBA" id="ARBA00023136"/>
    </source>
</evidence>
<feature type="transmembrane region" description="Helical" evidence="5">
    <location>
        <begin position="43"/>
        <end position="63"/>
    </location>
</feature>
<protein>
    <submittedName>
        <fullName evidence="7">Amino acid permease</fullName>
    </submittedName>
</protein>
<feature type="transmembrane region" description="Helical" evidence="5">
    <location>
        <begin position="152"/>
        <end position="173"/>
    </location>
</feature>
<keyword evidence="3 5" id="KW-1133">Transmembrane helix</keyword>
<feature type="transmembrane region" description="Helical" evidence="5">
    <location>
        <begin position="274"/>
        <end position="296"/>
    </location>
</feature>
<keyword evidence="4 5" id="KW-0472">Membrane</keyword>
<dbReference type="PANTHER" id="PTHR42770:SF8">
    <property type="entry name" value="PUTRESCINE IMPORTER PUUP"/>
    <property type="match status" value="1"/>
</dbReference>
<dbReference type="RefSeq" id="WP_151680594.1">
    <property type="nucleotide sequence ID" value="NZ_BKZP01000014.1"/>
</dbReference>
<dbReference type="EMBL" id="BKZQ01000018">
    <property type="protein sequence ID" value="GER70337.1"/>
    <property type="molecule type" value="Genomic_DNA"/>
</dbReference>
<dbReference type="PANTHER" id="PTHR42770">
    <property type="entry name" value="AMINO ACID TRANSPORTER-RELATED"/>
    <property type="match status" value="1"/>
</dbReference>
<evidence type="ECO:0000259" key="6">
    <source>
        <dbReference type="Pfam" id="PF00324"/>
    </source>
</evidence>
<dbReference type="Proteomes" id="UP000391919">
    <property type="component" value="Unassembled WGS sequence"/>
</dbReference>
<comment type="caution">
    <text evidence="7">The sequence shown here is derived from an EMBL/GenBank/DDBJ whole genome shotgun (WGS) entry which is preliminary data.</text>
</comment>
<evidence type="ECO:0000256" key="3">
    <source>
        <dbReference type="ARBA" id="ARBA00022989"/>
    </source>
</evidence>
<feature type="transmembrane region" description="Helical" evidence="5">
    <location>
        <begin position="231"/>
        <end position="254"/>
    </location>
</feature>
<feature type="transmembrane region" description="Helical" evidence="5">
    <location>
        <begin position="122"/>
        <end position="140"/>
    </location>
</feature>
<evidence type="ECO:0000256" key="2">
    <source>
        <dbReference type="ARBA" id="ARBA00022692"/>
    </source>
</evidence>
<evidence type="ECO:0000313" key="7">
    <source>
        <dbReference type="EMBL" id="GER70337.1"/>
    </source>
</evidence>
<sequence length="455" mass="50058">MQKQAVTLKRSLGLWQIVLLGVGYMTPMVVFDTFGIASEMTHGHVPTAYILALAAMLLTAVSYQKMIQVFPTAGSAYTYTQRTINCHLGFLIGWAALMDYLFLPMVNALIFKIYLSAFFPGVPSWMWIVGFVAFVTALNLRDINFTANFNMFLVFFQIAIIAMFVAIAVRALLHGMGTGEIISMKPFYSAGLDSSWLIAGATLMCFSYLGFDAVAMLSEETASPKKTIPKAIFLTALFGGILFTLASYFIQLVFPTVASFKDPESSSPEIAMKIGGTIVQMIFLAGGIAGTVSSGVSSHASVARLLYAMGRDNILPKNVFGYVHPKFRTPWINILLVGFISLTAMFFSLGMATSFINFGALIAFTFVHLSVIVHYVFRHKMHRSAKGFFSYVIMPLIGAAFIGVLWLNLERNSFLLGITWAVIGFAYLVYITKGFKVNPAVIDFSAQEEVQTQTL</sequence>
<dbReference type="GO" id="GO:0055085">
    <property type="term" value="P:transmembrane transport"/>
    <property type="evidence" value="ECO:0007669"/>
    <property type="project" value="InterPro"/>
</dbReference>
<keyword evidence="2 5" id="KW-0812">Transmembrane</keyword>
<gene>
    <name evidence="7" type="ORF">BpJC7_16400</name>
</gene>
<dbReference type="PIRSF" id="PIRSF006060">
    <property type="entry name" value="AA_transporter"/>
    <property type="match status" value="1"/>
</dbReference>
<feature type="transmembrane region" description="Helical" evidence="5">
    <location>
        <begin position="84"/>
        <end position="102"/>
    </location>
</feature>
<feature type="transmembrane region" description="Helical" evidence="5">
    <location>
        <begin position="12"/>
        <end position="31"/>
    </location>
</feature>
<feature type="transmembrane region" description="Helical" evidence="5">
    <location>
        <begin position="193"/>
        <end position="211"/>
    </location>
</feature>
<dbReference type="GO" id="GO:0016020">
    <property type="term" value="C:membrane"/>
    <property type="evidence" value="ECO:0007669"/>
    <property type="project" value="UniProtKB-SubCell"/>
</dbReference>
<dbReference type="InterPro" id="IPR050367">
    <property type="entry name" value="APC_superfamily"/>
</dbReference>
<evidence type="ECO:0000256" key="1">
    <source>
        <dbReference type="ARBA" id="ARBA00004141"/>
    </source>
</evidence>
<name>A0A5J4JIU4_9BACI</name>
<feature type="transmembrane region" description="Helical" evidence="5">
    <location>
        <begin position="355"/>
        <end position="376"/>
    </location>
</feature>
<dbReference type="AlphaFoldDB" id="A0A5J4JIU4"/>
<feature type="transmembrane region" description="Helical" evidence="5">
    <location>
        <begin position="331"/>
        <end position="349"/>
    </location>
</feature>
<organism evidence="7 8">
    <name type="scientific">Weizmannia acidilactici</name>
    <dbReference type="NCBI Taxonomy" id="2607726"/>
    <lineage>
        <taxon>Bacteria</taxon>
        <taxon>Bacillati</taxon>
        <taxon>Bacillota</taxon>
        <taxon>Bacilli</taxon>
        <taxon>Bacillales</taxon>
        <taxon>Bacillaceae</taxon>
        <taxon>Heyndrickxia</taxon>
    </lineage>
</organism>